<dbReference type="InterPro" id="IPR001460">
    <property type="entry name" value="PCN-bd_Tpept"/>
</dbReference>
<dbReference type="EMBL" id="QKUF01000024">
    <property type="protein sequence ID" value="PZW23959.1"/>
    <property type="molecule type" value="Genomic_DNA"/>
</dbReference>
<name>A0A326U9S7_THEHA</name>
<evidence type="ECO:0000256" key="1">
    <source>
        <dbReference type="ARBA" id="ARBA00004370"/>
    </source>
</evidence>
<dbReference type="InterPro" id="IPR050515">
    <property type="entry name" value="Beta-lactam/transpept"/>
</dbReference>
<keyword evidence="4" id="KW-1133">Transmembrane helix</keyword>
<dbReference type="GO" id="GO:0008658">
    <property type="term" value="F:penicillin binding"/>
    <property type="evidence" value="ECO:0007669"/>
    <property type="project" value="InterPro"/>
</dbReference>
<comment type="caution">
    <text evidence="7">The sequence shown here is derived from an EMBL/GenBank/DDBJ whole genome shotgun (WGS) entry which is preliminary data.</text>
</comment>
<dbReference type="GO" id="GO:0051301">
    <property type="term" value="P:cell division"/>
    <property type="evidence" value="ECO:0007669"/>
    <property type="project" value="UniProtKB-KW"/>
</dbReference>
<organism evidence="7 8">
    <name type="scientific">Thermosporothrix hazakensis</name>
    <dbReference type="NCBI Taxonomy" id="644383"/>
    <lineage>
        <taxon>Bacteria</taxon>
        <taxon>Bacillati</taxon>
        <taxon>Chloroflexota</taxon>
        <taxon>Ktedonobacteria</taxon>
        <taxon>Ktedonobacterales</taxon>
        <taxon>Thermosporotrichaceae</taxon>
        <taxon>Thermosporothrix</taxon>
    </lineage>
</organism>
<proteinExistence type="inferred from homology"/>
<dbReference type="Pfam" id="PF03717">
    <property type="entry name" value="PBP_dimer"/>
    <property type="match status" value="1"/>
</dbReference>
<evidence type="ECO:0000259" key="6">
    <source>
        <dbReference type="Pfam" id="PF03717"/>
    </source>
</evidence>
<reference evidence="7 8" key="1">
    <citation type="submission" date="2018-06" db="EMBL/GenBank/DDBJ databases">
        <title>Genomic Encyclopedia of Archaeal and Bacterial Type Strains, Phase II (KMG-II): from individual species to whole genera.</title>
        <authorList>
            <person name="Goeker M."/>
        </authorList>
    </citation>
    <scope>NUCLEOTIDE SEQUENCE [LARGE SCALE GENOMIC DNA]</scope>
    <source>
        <strain evidence="7 8">ATCC BAA-1881</strain>
    </source>
</reference>
<dbReference type="InterPro" id="IPR012338">
    <property type="entry name" value="Beta-lactam/transpept-like"/>
</dbReference>
<keyword evidence="4" id="KW-0812">Transmembrane</keyword>
<dbReference type="Pfam" id="PF00905">
    <property type="entry name" value="Transpeptidase"/>
    <property type="match status" value="1"/>
</dbReference>
<feature type="domain" description="Penicillin-binding protein transpeptidase" evidence="5">
    <location>
        <begin position="255"/>
        <end position="563"/>
    </location>
</feature>
<feature type="transmembrane region" description="Helical" evidence="4">
    <location>
        <begin position="12"/>
        <end position="33"/>
    </location>
</feature>
<dbReference type="SUPFAM" id="SSF56519">
    <property type="entry name" value="Penicillin binding protein dimerisation domain"/>
    <property type="match status" value="1"/>
</dbReference>
<evidence type="ECO:0000259" key="5">
    <source>
        <dbReference type="Pfam" id="PF00905"/>
    </source>
</evidence>
<keyword evidence="7" id="KW-0131">Cell cycle</keyword>
<protein>
    <submittedName>
        <fullName evidence="7">Cell division protein FtsI (Penicillin-binding protein 3)</fullName>
    </submittedName>
</protein>
<dbReference type="OrthoDB" id="9804124at2"/>
<evidence type="ECO:0000256" key="2">
    <source>
        <dbReference type="ARBA" id="ARBA00007171"/>
    </source>
</evidence>
<dbReference type="RefSeq" id="WP_111325185.1">
    <property type="nucleotide sequence ID" value="NZ_BIFX01000001.1"/>
</dbReference>
<comment type="subcellular location">
    <subcellularLocation>
        <location evidence="1">Membrane</location>
    </subcellularLocation>
</comment>
<dbReference type="AlphaFoldDB" id="A0A326U9S7"/>
<dbReference type="GO" id="GO:0071555">
    <property type="term" value="P:cell wall organization"/>
    <property type="evidence" value="ECO:0007669"/>
    <property type="project" value="TreeGrafter"/>
</dbReference>
<dbReference type="SUPFAM" id="SSF56601">
    <property type="entry name" value="beta-lactamase/transpeptidase-like"/>
    <property type="match status" value="1"/>
</dbReference>
<evidence type="ECO:0000313" key="8">
    <source>
        <dbReference type="Proteomes" id="UP000248806"/>
    </source>
</evidence>
<dbReference type="Gene3D" id="3.30.450.330">
    <property type="match status" value="1"/>
</dbReference>
<dbReference type="PANTHER" id="PTHR30627:SF1">
    <property type="entry name" value="PEPTIDOGLYCAN D,D-TRANSPEPTIDASE FTSI"/>
    <property type="match status" value="1"/>
</dbReference>
<dbReference type="InterPro" id="IPR005311">
    <property type="entry name" value="PBP_dimer"/>
</dbReference>
<evidence type="ECO:0000256" key="4">
    <source>
        <dbReference type="SAM" id="Phobius"/>
    </source>
</evidence>
<evidence type="ECO:0000256" key="3">
    <source>
        <dbReference type="ARBA" id="ARBA00023136"/>
    </source>
</evidence>
<dbReference type="InterPro" id="IPR036138">
    <property type="entry name" value="PBP_dimer_sf"/>
</dbReference>
<dbReference type="Gene3D" id="3.40.710.10">
    <property type="entry name" value="DD-peptidase/beta-lactamase superfamily"/>
    <property type="match status" value="1"/>
</dbReference>
<dbReference type="Gene3D" id="3.90.1310.10">
    <property type="entry name" value="Penicillin-binding protein 2a (Domain 2)"/>
    <property type="match status" value="1"/>
</dbReference>
<keyword evidence="3 4" id="KW-0472">Membrane</keyword>
<dbReference type="GO" id="GO:0005886">
    <property type="term" value="C:plasma membrane"/>
    <property type="evidence" value="ECO:0007669"/>
    <property type="project" value="TreeGrafter"/>
</dbReference>
<evidence type="ECO:0000313" key="7">
    <source>
        <dbReference type="EMBL" id="PZW23959.1"/>
    </source>
</evidence>
<feature type="domain" description="Penicillin-binding protein dimerisation" evidence="6">
    <location>
        <begin position="55"/>
        <end position="210"/>
    </location>
</feature>
<gene>
    <name evidence="7" type="ORF">EI42_04884</name>
</gene>
<keyword evidence="8" id="KW-1185">Reference proteome</keyword>
<dbReference type="Proteomes" id="UP000248806">
    <property type="component" value="Unassembled WGS sequence"/>
</dbReference>
<keyword evidence="7" id="KW-0132">Cell division</keyword>
<accession>A0A326U9S7</accession>
<sequence>MSAKLQRARSRQMVLFLLVCLIMLSLLGRLYYWQIIRHDDLARLAEEEHRQNLVVNAPRGLIFDRNGHLLASNVIRDDVYIEPYQLALDIPDAEKAQHKQAELIRMLRKVLPDIPEEKLSRSFASGLSTVRIATLIEPEQSEQLRQLHLQYVFLEPRPVRVYPNGDLAAQLLGYVQPDKGGLYGIEGAYNTMLAGKPGSLTAETDLNGNPLIVGASSQQPAVKGANITLTIDSTMQYIVQTALAQRVKEVDAQGGSAIVVDVKTGAIVAMASVPSFDPNHYSDYYNKLGCLHSVSVYFNPAMYCTYEPGSTMKAVTLAMALDQGLITPGQTFVDPGIVYFKDAAPVRNWQGKAYGKSTMTDILTNSSNVGAAKIAHDLLTARLFYPYLEKFGFGQVTGIGGAEQAGTYRTEKSVGWTPTDLTRQSFGQAITATPLQVVMAYATIANQGRMMQPYLVASTEMDGKIQQTQPHVLRTVLQEKAAKQLQEMLVSAADHNRQGTIPGYSVAVKSGTATTQGISDDQTVASMAGFLPASNPQFALLVKLDHPQKTIYGGTAAAPLWGEIGRQLMWYYHIEPDRSVS</sequence>
<comment type="similarity">
    <text evidence="2">Belongs to the transpeptidase family.</text>
</comment>
<dbReference type="PANTHER" id="PTHR30627">
    <property type="entry name" value="PEPTIDOGLYCAN D,D-TRANSPEPTIDASE"/>
    <property type="match status" value="1"/>
</dbReference>